<dbReference type="Pfam" id="PF06574">
    <property type="entry name" value="FAD_syn"/>
    <property type="match status" value="1"/>
</dbReference>
<evidence type="ECO:0000256" key="9">
    <source>
        <dbReference type="ARBA" id="ARBA00022679"/>
    </source>
</evidence>
<evidence type="ECO:0000256" key="11">
    <source>
        <dbReference type="ARBA" id="ARBA00022741"/>
    </source>
</evidence>
<dbReference type="InterPro" id="IPR023468">
    <property type="entry name" value="Riboflavin_kinase"/>
</dbReference>
<dbReference type="Gene3D" id="2.40.30.30">
    <property type="entry name" value="Riboflavin kinase-like"/>
    <property type="match status" value="1"/>
</dbReference>
<dbReference type="UniPathway" id="UPA00277">
    <property type="reaction ID" value="UER00407"/>
</dbReference>
<dbReference type="SMART" id="SM00904">
    <property type="entry name" value="Flavokinase"/>
    <property type="match status" value="1"/>
</dbReference>
<evidence type="ECO:0000256" key="7">
    <source>
        <dbReference type="ARBA" id="ARBA00022630"/>
    </source>
</evidence>
<dbReference type="NCBIfam" id="TIGR00083">
    <property type="entry name" value="ribF"/>
    <property type="match status" value="1"/>
</dbReference>
<dbReference type="GO" id="GO:0009398">
    <property type="term" value="P:FMN biosynthetic process"/>
    <property type="evidence" value="ECO:0007669"/>
    <property type="project" value="UniProtKB-UniPathway"/>
</dbReference>
<evidence type="ECO:0000256" key="12">
    <source>
        <dbReference type="ARBA" id="ARBA00022777"/>
    </source>
</evidence>
<keyword evidence="9" id="KW-0808">Transferase</keyword>
<dbReference type="EMBL" id="UINC01063677">
    <property type="protein sequence ID" value="SVB91564.1"/>
    <property type="molecule type" value="Genomic_DNA"/>
</dbReference>
<keyword evidence="15" id="KW-0511">Multifunctional enzyme</keyword>
<evidence type="ECO:0000256" key="4">
    <source>
        <dbReference type="ARBA" id="ARBA00012105"/>
    </source>
</evidence>
<dbReference type="InterPro" id="IPR002606">
    <property type="entry name" value="Riboflavin_kinase_bac"/>
</dbReference>
<keyword evidence="13" id="KW-0274">FAD</keyword>
<dbReference type="GO" id="GO:0005524">
    <property type="term" value="F:ATP binding"/>
    <property type="evidence" value="ECO:0007669"/>
    <property type="project" value="UniProtKB-KW"/>
</dbReference>
<evidence type="ECO:0000313" key="17">
    <source>
        <dbReference type="EMBL" id="SVB91564.1"/>
    </source>
</evidence>
<accession>A0A382HVZ0</accession>
<comment type="pathway">
    <text evidence="1">Cofactor biosynthesis; FAD biosynthesis; FAD from FMN: step 1/1.</text>
</comment>
<evidence type="ECO:0000256" key="5">
    <source>
        <dbReference type="ARBA" id="ARBA00012393"/>
    </source>
</evidence>
<dbReference type="InterPro" id="IPR014729">
    <property type="entry name" value="Rossmann-like_a/b/a_fold"/>
</dbReference>
<keyword evidence="11" id="KW-0547">Nucleotide-binding</keyword>
<dbReference type="GO" id="GO:0003919">
    <property type="term" value="F:FMN adenylyltransferase activity"/>
    <property type="evidence" value="ECO:0007669"/>
    <property type="project" value="UniProtKB-EC"/>
</dbReference>
<feature type="non-terminal residue" evidence="17">
    <location>
        <position position="1"/>
    </location>
</feature>
<name>A0A382HVZ0_9ZZZZ</name>
<dbReference type="InterPro" id="IPR015865">
    <property type="entry name" value="Riboflavin_kinase_bac/euk"/>
</dbReference>
<dbReference type="EC" id="2.7.7.2" evidence="5"/>
<evidence type="ECO:0000256" key="10">
    <source>
        <dbReference type="ARBA" id="ARBA00022695"/>
    </source>
</evidence>
<evidence type="ECO:0000256" key="3">
    <source>
        <dbReference type="ARBA" id="ARBA00010214"/>
    </source>
</evidence>
<feature type="domain" description="Riboflavin kinase" evidence="16">
    <location>
        <begin position="185"/>
        <end position="308"/>
    </location>
</feature>
<dbReference type="GO" id="GO:0009231">
    <property type="term" value="P:riboflavin biosynthetic process"/>
    <property type="evidence" value="ECO:0007669"/>
    <property type="project" value="InterPro"/>
</dbReference>
<proteinExistence type="inferred from homology"/>
<dbReference type="AlphaFoldDB" id="A0A382HVZ0"/>
<evidence type="ECO:0000256" key="14">
    <source>
        <dbReference type="ARBA" id="ARBA00022840"/>
    </source>
</evidence>
<dbReference type="SUPFAM" id="SSF52374">
    <property type="entry name" value="Nucleotidylyl transferase"/>
    <property type="match status" value="1"/>
</dbReference>
<dbReference type="PANTHER" id="PTHR22749">
    <property type="entry name" value="RIBOFLAVIN KINASE/FMN ADENYLYLTRANSFERASE"/>
    <property type="match status" value="1"/>
</dbReference>
<dbReference type="FunFam" id="3.40.50.620:FF:000021">
    <property type="entry name" value="Riboflavin biosynthesis protein"/>
    <property type="match status" value="1"/>
</dbReference>
<keyword evidence="10" id="KW-0548">Nucleotidyltransferase</keyword>
<sequence length="310" mass="35992">VKIHHISLQTKINEKLFHLAIGNFDGVHLGHQKIISKLVNDAKENNKPSAILSFYPHPRQFFSKVLDRYQIIEEEKKQNLLEDLGVHHYFSLHFDKSVANLSPSDFIKQIIVQQLQVSKLVVGYDFHFGKNREGNTFFLKDHALIHGFALEIIEPIKEESIKEVYSSTAIRDAIRKGNIEKANLLLGRNWTMQNDVIHGDKRAREMNFPTANLLPHQQVYPLRGVYVVQTSINKQQFKGIANFGERPTLDGKKLLLEVHLFDFDQDIYGKHLTVEFLTFIRSEKKFDNFALLVEQIKKDIQIAKNYHLKK</sequence>
<dbReference type="PIRSF" id="PIRSF004491">
    <property type="entry name" value="FAD_Synth"/>
    <property type="match status" value="1"/>
</dbReference>
<dbReference type="PANTHER" id="PTHR22749:SF6">
    <property type="entry name" value="RIBOFLAVIN KINASE"/>
    <property type="match status" value="1"/>
</dbReference>
<protein>
    <recommendedName>
        <fullName evidence="6">Bifunctional riboflavin kinase/FMN adenylyltransferase</fullName>
        <ecNumber evidence="4">2.7.1.26</ecNumber>
        <ecNumber evidence="5">2.7.7.2</ecNumber>
    </recommendedName>
</protein>
<organism evidence="17">
    <name type="scientific">marine metagenome</name>
    <dbReference type="NCBI Taxonomy" id="408172"/>
    <lineage>
        <taxon>unclassified sequences</taxon>
        <taxon>metagenomes</taxon>
        <taxon>ecological metagenomes</taxon>
    </lineage>
</organism>
<keyword evidence="8" id="KW-0288">FMN</keyword>
<keyword evidence="7" id="KW-0285">Flavoprotein</keyword>
<evidence type="ECO:0000256" key="2">
    <source>
        <dbReference type="ARBA" id="ARBA00005201"/>
    </source>
</evidence>
<dbReference type="SUPFAM" id="SSF82114">
    <property type="entry name" value="Riboflavin kinase-like"/>
    <property type="match status" value="1"/>
</dbReference>
<dbReference type="EC" id="2.7.1.26" evidence="4"/>
<dbReference type="Gene3D" id="3.40.50.620">
    <property type="entry name" value="HUPs"/>
    <property type="match status" value="1"/>
</dbReference>
<dbReference type="InterPro" id="IPR023465">
    <property type="entry name" value="Riboflavin_kinase_dom_sf"/>
</dbReference>
<evidence type="ECO:0000256" key="6">
    <source>
        <dbReference type="ARBA" id="ARBA00018483"/>
    </source>
</evidence>
<evidence type="ECO:0000259" key="16">
    <source>
        <dbReference type="SMART" id="SM00904"/>
    </source>
</evidence>
<evidence type="ECO:0000256" key="8">
    <source>
        <dbReference type="ARBA" id="ARBA00022643"/>
    </source>
</evidence>
<dbReference type="GO" id="GO:0008531">
    <property type="term" value="F:riboflavin kinase activity"/>
    <property type="evidence" value="ECO:0007669"/>
    <property type="project" value="UniProtKB-EC"/>
</dbReference>
<keyword evidence="14" id="KW-0067">ATP-binding</keyword>
<dbReference type="Pfam" id="PF01687">
    <property type="entry name" value="Flavokinase"/>
    <property type="match status" value="1"/>
</dbReference>
<dbReference type="NCBIfam" id="NF004162">
    <property type="entry name" value="PRK05627.1-5"/>
    <property type="match status" value="1"/>
</dbReference>
<reference evidence="17" key="1">
    <citation type="submission" date="2018-05" db="EMBL/GenBank/DDBJ databases">
        <authorList>
            <person name="Lanie J.A."/>
            <person name="Ng W.-L."/>
            <person name="Kazmierczak K.M."/>
            <person name="Andrzejewski T.M."/>
            <person name="Davidsen T.M."/>
            <person name="Wayne K.J."/>
            <person name="Tettelin H."/>
            <person name="Glass J.I."/>
            <person name="Rusch D."/>
            <person name="Podicherti R."/>
            <person name="Tsui H.-C.T."/>
            <person name="Winkler M.E."/>
        </authorList>
    </citation>
    <scope>NUCLEOTIDE SEQUENCE</scope>
</reference>
<dbReference type="CDD" id="cd02064">
    <property type="entry name" value="FAD_synthetase_N"/>
    <property type="match status" value="1"/>
</dbReference>
<dbReference type="UniPathway" id="UPA00276">
    <property type="reaction ID" value="UER00406"/>
</dbReference>
<keyword evidence="12" id="KW-0418">Kinase</keyword>
<gene>
    <name evidence="17" type="ORF">METZ01_LOCUS244418</name>
</gene>
<comment type="similarity">
    <text evidence="3">Belongs to the RibF family.</text>
</comment>
<dbReference type="GO" id="GO:0006747">
    <property type="term" value="P:FAD biosynthetic process"/>
    <property type="evidence" value="ECO:0007669"/>
    <property type="project" value="UniProtKB-UniPathway"/>
</dbReference>
<evidence type="ECO:0000256" key="1">
    <source>
        <dbReference type="ARBA" id="ARBA00004726"/>
    </source>
</evidence>
<evidence type="ECO:0000256" key="15">
    <source>
        <dbReference type="ARBA" id="ARBA00023268"/>
    </source>
</evidence>
<comment type="pathway">
    <text evidence="2">Cofactor biosynthesis; FMN biosynthesis; FMN from riboflavin (ATP route): step 1/1.</text>
</comment>
<dbReference type="InterPro" id="IPR015864">
    <property type="entry name" value="FAD_synthase"/>
</dbReference>
<evidence type="ECO:0000256" key="13">
    <source>
        <dbReference type="ARBA" id="ARBA00022827"/>
    </source>
</evidence>
<dbReference type="NCBIfam" id="NF004160">
    <property type="entry name" value="PRK05627.1-3"/>
    <property type="match status" value="1"/>
</dbReference>